<dbReference type="Pfam" id="PF13549">
    <property type="entry name" value="ATP-grasp_5"/>
    <property type="match status" value="1"/>
</dbReference>
<dbReference type="RefSeq" id="WP_015103011.1">
    <property type="nucleotide sequence ID" value="NC_019673.1"/>
</dbReference>
<dbReference type="OrthoDB" id="190266at2"/>
<dbReference type="Pfam" id="PF19045">
    <property type="entry name" value="Ligase_CoA_2"/>
    <property type="match status" value="1"/>
</dbReference>
<dbReference type="Gene3D" id="3.30.470.20">
    <property type="entry name" value="ATP-grasp fold, B domain"/>
    <property type="match status" value="1"/>
</dbReference>
<dbReference type="Proteomes" id="UP000006281">
    <property type="component" value="Chromosome"/>
</dbReference>
<dbReference type="InterPro" id="IPR003781">
    <property type="entry name" value="CoA-bd"/>
</dbReference>
<accession>K0K7N7</accession>
<dbReference type="SUPFAM" id="SSF55729">
    <property type="entry name" value="Acyl-CoA N-acyltransferases (Nat)"/>
    <property type="match status" value="1"/>
</dbReference>
<dbReference type="Gene3D" id="3.30.1490.20">
    <property type="entry name" value="ATP-grasp fold, A domain"/>
    <property type="match status" value="1"/>
</dbReference>
<dbReference type="PROSITE" id="PS51186">
    <property type="entry name" value="GNAT"/>
    <property type="match status" value="1"/>
</dbReference>
<dbReference type="SMART" id="SM00881">
    <property type="entry name" value="CoA_binding"/>
    <property type="match status" value="1"/>
</dbReference>
<dbReference type="PANTHER" id="PTHR42793">
    <property type="entry name" value="COA BINDING DOMAIN CONTAINING PROTEIN"/>
    <property type="match status" value="1"/>
</dbReference>
<dbReference type="GO" id="GO:0016747">
    <property type="term" value="F:acyltransferase activity, transferring groups other than amino-acyl groups"/>
    <property type="evidence" value="ECO:0007669"/>
    <property type="project" value="InterPro"/>
</dbReference>
<evidence type="ECO:0000259" key="4">
    <source>
        <dbReference type="PROSITE" id="PS51186"/>
    </source>
</evidence>
<dbReference type="CDD" id="cd04301">
    <property type="entry name" value="NAT_SF"/>
    <property type="match status" value="1"/>
</dbReference>
<proteinExistence type="predicted"/>
<dbReference type="GO" id="GO:0046872">
    <property type="term" value="F:metal ion binding"/>
    <property type="evidence" value="ECO:0007669"/>
    <property type="project" value="InterPro"/>
</dbReference>
<dbReference type="AlphaFoldDB" id="K0K7N7"/>
<feature type="region of interest" description="Disordered" evidence="2">
    <location>
        <begin position="856"/>
        <end position="876"/>
    </location>
</feature>
<dbReference type="eggNOG" id="COG1042">
    <property type="taxonomic scope" value="Bacteria"/>
</dbReference>
<dbReference type="HOGENOM" id="CLU_007415_3_0_11"/>
<dbReference type="InterPro" id="IPR036291">
    <property type="entry name" value="NAD(P)-bd_dom_sf"/>
</dbReference>
<dbReference type="InterPro" id="IPR016102">
    <property type="entry name" value="Succinyl-CoA_synth-like"/>
</dbReference>
<dbReference type="Pfam" id="PF00583">
    <property type="entry name" value="Acetyltransf_1"/>
    <property type="match status" value="1"/>
</dbReference>
<dbReference type="InterPro" id="IPR013815">
    <property type="entry name" value="ATP_grasp_subdomain_1"/>
</dbReference>
<organism evidence="5 6">
    <name type="scientific">Saccharothrix espanaensis (strain ATCC 51144 / DSM 44229 / JCM 9112 / NBRC 15066 / NRRL 15764)</name>
    <dbReference type="NCBI Taxonomy" id="1179773"/>
    <lineage>
        <taxon>Bacteria</taxon>
        <taxon>Bacillati</taxon>
        <taxon>Actinomycetota</taxon>
        <taxon>Actinomycetes</taxon>
        <taxon>Pseudonocardiales</taxon>
        <taxon>Pseudonocardiaceae</taxon>
        <taxon>Saccharothrix</taxon>
    </lineage>
</organism>
<dbReference type="STRING" id="1179773.BN6_56400"/>
<dbReference type="SUPFAM" id="SSF56059">
    <property type="entry name" value="Glutathione synthetase ATP-binding domain-like"/>
    <property type="match status" value="1"/>
</dbReference>
<dbReference type="InterPro" id="IPR016181">
    <property type="entry name" value="Acyl_CoA_acyltransferase"/>
</dbReference>
<dbReference type="Gene3D" id="3.40.50.261">
    <property type="entry name" value="Succinyl-CoA synthetase domains"/>
    <property type="match status" value="2"/>
</dbReference>
<keyword evidence="1" id="KW-0067">ATP-binding</keyword>
<dbReference type="PROSITE" id="PS50975">
    <property type="entry name" value="ATP_GRASP"/>
    <property type="match status" value="1"/>
</dbReference>
<dbReference type="EMBL" id="HE804045">
    <property type="protein sequence ID" value="CCH32899.1"/>
    <property type="molecule type" value="Genomic_DNA"/>
</dbReference>
<dbReference type="InterPro" id="IPR032875">
    <property type="entry name" value="Succ_CoA_lig_flav_dom"/>
</dbReference>
<evidence type="ECO:0000256" key="2">
    <source>
        <dbReference type="SAM" id="MobiDB-lite"/>
    </source>
</evidence>
<dbReference type="Pfam" id="PF13607">
    <property type="entry name" value="Succ_CoA_lig"/>
    <property type="match status" value="1"/>
</dbReference>
<dbReference type="InterPro" id="IPR043938">
    <property type="entry name" value="Ligase_CoA_dom"/>
</dbReference>
<dbReference type="SUPFAM" id="SSF52210">
    <property type="entry name" value="Succinyl-CoA synthetase domains"/>
    <property type="match status" value="2"/>
</dbReference>
<dbReference type="Gene3D" id="3.40.630.30">
    <property type="match status" value="1"/>
</dbReference>
<sequence length="876" mass="90409">MTAHLGDRALLADGTVVGLRVLGPTDADALLALHRGLPLDDRYSRFFSASPRGLDDFVGRVTSVDEPRHVAVGAFVGDELVGTASYVVISGDVAEVALVVAHDRQSHGVGTLMLEHLVSLARARGVRSFVADVLATSVRMLRVFADLGLVGRSTPDSEVVHVDLGLEPGDSYLDAVTDRELAAELASLRAVLKPSSIAVVGAGRSPGSVGHAVLRNLVDGGFTGRLHAVNPHAREIAGVTCHPSVADLPETPDLAVVCVPASAVSQVAQDCAQQGVKAVVVVTSGVDRLPDAVRGLRVVGPNCIGVVSTDPAVRMNATFLREPAAPGGIGVVTQSGGVAIALAEQLRRAGLGTSDLVSTGDKYDVSGNDLLLWWERDERTDAVVLYLESFGNPRKFSRLARRVSRRKPVLAIRSASSEAGQRAAASHTAATATPAVTRDALYRKAGVTAVDGVTELVEVLAALHATPLPAGRSVAVVGNAGGLGVLAADACVHNGLTVAVLSSATTRALRSLLPSTASPDNPVDTTAVLDPRVFARCLDLIAEDPVVDAIVAVTVPTALGDPAGGVHRTGKPVLAVDPSGPLLVRPDGVACYPDPAGAVRALAALADRAEWLRRPEPGFAPLPGVDLTAARAVVQAHLADEPAGGWLDPDRVVKLLRAFGLPVLGGALVTDEEGAVAAQRSLGGPVALKAVARDVLHKSRAGGVLLNVDGPQVAASFDELRDQFGDRLDGVFVQPMSEGGRELLVGVVGDPQFGPLVVTGLGGVDTDVVDDRAAALAPLTGADADDLLHGFRAAAGVFGEVDAAPVRDVLLRVSRLAELLPEVAELDLNPLIVRGGHAEVVDARVRLAPAAPADAFPRGLRTPPVSTGRRVEPRTE</sequence>
<dbReference type="PATRIC" id="fig|1179773.3.peg.5680"/>
<dbReference type="Gene3D" id="3.40.50.720">
    <property type="entry name" value="NAD(P)-binding Rossmann-like Domain"/>
    <property type="match status" value="1"/>
</dbReference>
<dbReference type="Pfam" id="PF13380">
    <property type="entry name" value="CoA_binding_2"/>
    <property type="match status" value="1"/>
</dbReference>
<evidence type="ECO:0000313" key="6">
    <source>
        <dbReference type="Proteomes" id="UP000006281"/>
    </source>
</evidence>
<dbReference type="GO" id="GO:0005524">
    <property type="term" value="F:ATP binding"/>
    <property type="evidence" value="ECO:0007669"/>
    <property type="project" value="UniProtKB-UniRule"/>
</dbReference>
<dbReference type="KEGG" id="sesp:BN6_56400"/>
<dbReference type="eggNOG" id="COG1247">
    <property type="taxonomic scope" value="Bacteria"/>
</dbReference>
<keyword evidence="1" id="KW-0547">Nucleotide-binding</keyword>
<evidence type="ECO:0000259" key="3">
    <source>
        <dbReference type="PROSITE" id="PS50975"/>
    </source>
</evidence>
<reference evidence="5 6" key="1">
    <citation type="journal article" date="2012" name="BMC Genomics">
        <title>Complete genome sequence of Saccharothrix espanaensis DSM 44229T and comparison to the other completely sequenced Pseudonocardiaceae.</title>
        <authorList>
            <person name="Strobel T."/>
            <person name="Al-Dilaimi A."/>
            <person name="Blom J."/>
            <person name="Gessner A."/>
            <person name="Kalinowski J."/>
            <person name="Luzhetska M."/>
            <person name="Puhler A."/>
            <person name="Szczepanowski R."/>
            <person name="Bechthold A."/>
            <person name="Ruckert C."/>
        </authorList>
    </citation>
    <scope>NUCLEOTIDE SEQUENCE [LARGE SCALE GENOMIC DNA]</scope>
    <source>
        <strain evidence="6">ATCC 51144 / DSM 44229 / JCM 9112 / NBRC 15066 / NRRL 15764</strain>
    </source>
</reference>
<protein>
    <submittedName>
        <fullName evidence="5">Acyl-CoA synthetase</fullName>
    </submittedName>
</protein>
<feature type="domain" description="N-acetyltransferase" evidence="4">
    <location>
        <begin position="17"/>
        <end position="169"/>
    </location>
</feature>
<feature type="domain" description="ATP-grasp" evidence="3">
    <location>
        <begin position="653"/>
        <end position="849"/>
    </location>
</feature>
<dbReference type="GO" id="GO:0043758">
    <property type="term" value="F:acetate-CoA ligase (ADP-forming) activity"/>
    <property type="evidence" value="ECO:0007669"/>
    <property type="project" value="InterPro"/>
</dbReference>
<name>K0K7N7_SACES</name>
<dbReference type="InterPro" id="IPR000182">
    <property type="entry name" value="GNAT_dom"/>
</dbReference>
<dbReference type="SUPFAM" id="SSF51735">
    <property type="entry name" value="NAD(P)-binding Rossmann-fold domains"/>
    <property type="match status" value="1"/>
</dbReference>
<dbReference type="BioCyc" id="SESP1179773:BN6_RS27195-MONOMER"/>
<gene>
    <name evidence="5" type="ordered locus">BN6_56400</name>
</gene>
<dbReference type="eggNOG" id="COG0045">
    <property type="taxonomic scope" value="Bacteria"/>
</dbReference>
<dbReference type="InterPro" id="IPR011761">
    <property type="entry name" value="ATP-grasp"/>
</dbReference>
<keyword evidence="6" id="KW-1185">Reference proteome</keyword>
<dbReference type="PANTHER" id="PTHR42793:SF1">
    <property type="entry name" value="PEPTIDYL-LYSINE N-ACETYLTRANSFERASE PATZ"/>
    <property type="match status" value="1"/>
</dbReference>
<evidence type="ECO:0000256" key="1">
    <source>
        <dbReference type="PROSITE-ProRule" id="PRU00409"/>
    </source>
</evidence>
<evidence type="ECO:0000313" key="5">
    <source>
        <dbReference type="EMBL" id="CCH32899.1"/>
    </source>
</evidence>